<evidence type="ECO:0000256" key="4">
    <source>
        <dbReference type="ARBA" id="ARBA00022741"/>
    </source>
</evidence>
<proteinExistence type="predicted"/>
<keyword evidence="6 7" id="KW-0067">ATP-binding</keyword>
<evidence type="ECO:0000256" key="6">
    <source>
        <dbReference type="ARBA" id="ARBA00022840"/>
    </source>
</evidence>
<dbReference type="SUPFAM" id="SSF56112">
    <property type="entry name" value="Protein kinase-like (PK-like)"/>
    <property type="match status" value="1"/>
</dbReference>
<dbReference type="Proteomes" id="UP000008022">
    <property type="component" value="Unassembled WGS sequence"/>
</dbReference>
<reference evidence="11" key="1">
    <citation type="submission" date="2013-06" db="EMBL/GenBank/DDBJ databases">
        <authorList>
            <person name="Zhao Q."/>
        </authorList>
    </citation>
    <scope>NUCLEOTIDE SEQUENCE</scope>
    <source>
        <strain evidence="11">cv. W1943</strain>
    </source>
</reference>
<dbReference type="Gene3D" id="1.10.510.10">
    <property type="entry name" value="Transferase(Phosphotransferase) domain 1"/>
    <property type="match status" value="2"/>
</dbReference>
<reference evidence="10" key="2">
    <citation type="submission" date="2015-06" db="UniProtKB">
        <authorList>
            <consortium name="EnsemblPlants"/>
        </authorList>
    </citation>
    <scope>IDENTIFICATION</scope>
</reference>
<protein>
    <recommendedName>
        <fullName evidence="9">Protein kinase domain-containing protein</fullName>
    </recommendedName>
</protein>
<dbReference type="Gene3D" id="3.30.200.20">
    <property type="entry name" value="Phosphorylase Kinase, domain 1"/>
    <property type="match status" value="1"/>
</dbReference>
<keyword evidence="8" id="KW-0472">Membrane</keyword>
<accession>A0A0E0QQA5</accession>
<organism evidence="10 11">
    <name type="scientific">Oryza rufipogon</name>
    <name type="common">Brownbeard rice</name>
    <name type="synonym">Asian wild rice</name>
    <dbReference type="NCBI Taxonomy" id="4529"/>
    <lineage>
        <taxon>Eukaryota</taxon>
        <taxon>Viridiplantae</taxon>
        <taxon>Streptophyta</taxon>
        <taxon>Embryophyta</taxon>
        <taxon>Tracheophyta</taxon>
        <taxon>Spermatophyta</taxon>
        <taxon>Magnoliopsida</taxon>
        <taxon>Liliopsida</taxon>
        <taxon>Poales</taxon>
        <taxon>Poaceae</taxon>
        <taxon>BOP clade</taxon>
        <taxon>Oryzoideae</taxon>
        <taxon>Oryzeae</taxon>
        <taxon>Oryzinae</taxon>
        <taxon>Oryza</taxon>
    </lineage>
</organism>
<dbReference type="GO" id="GO:0005524">
    <property type="term" value="F:ATP binding"/>
    <property type="evidence" value="ECO:0007669"/>
    <property type="project" value="UniProtKB-UniRule"/>
</dbReference>
<dbReference type="InterPro" id="IPR017441">
    <property type="entry name" value="Protein_kinase_ATP_BS"/>
</dbReference>
<keyword evidence="5" id="KW-0418">Kinase</keyword>
<dbReference type="AlphaFoldDB" id="A0A0E0QQA5"/>
<dbReference type="STRING" id="4529.A0A0E0QQA5"/>
<dbReference type="eggNOG" id="ENOG502QQCZ">
    <property type="taxonomic scope" value="Eukaryota"/>
</dbReference>
<dbReference type="PROSITE" id="PS50011">
    <property type="entry name" value="PROTEIN_KINASE_DOM"/>
    <property type="match status" value="1"/>
</dbReference>
<dbReference type="InterPro" id="IPR008271">
    <property type="entry name" value="Ser/Thr_kinase_AS"/>
</dbReference>
<keyword evidence="8" id="KW-1133">Transmembrane helix</keyword>
<dbReference type="Pfam" id="PF07714">
    <property type="entry name" value="PK_Tyr_Ser-Thr"/>
    <property type="match status" value="1"/>
</dbReference>
<dbReference type="InterPro" id="IPR001245">
    <property type="entry name" value="Ser-Thr/Tyr_kinase_cat_dom"/>
</dbReference>
<dbReference type="EnsemblPlants" id="ORUFI09G07710.1">
    <property type="protein sequence ID" value="ORUFI09G07710.1"/>
    <property type="gene ID" value="ORUFI09G07710"/>
</dbReference>
<dbReference type="PANTHER" id="PTHR45631:SF6">
    <property type="entry name" value="OS09G0352000 PROTEIN"/>
    <property type="match status" value="1"/>
</dbReference>
<keyword evidence="8" id="KW-0812">Transmembrane</keyword>
<dbReference type="Gramene" id="ORUFI09G07710.1">
    <property type="protein sequence ID" value="ORUFI09G07710.1"/>
    <property type="gene ID" value="ORUFI09G07710"/>
</dbReference>
<dbReference type="HOGENOM" id="CLU_000288_41_2_1"/>
<keyword evidence="2" id="KW-0723">Serine/threonine-protein kinase</keyword>
<name>A0A0E0QQA5_ORYRU</name>
<evidence type="ECO:0000256" key="1">
    <source>
        <dbReference type="ARBA" id="ARBA00004167"/>
    </source>
</evidence>
<evidence type="ECO:0000256" key="7">
    <source>
        <dbReference type="PROSITE-ProRule" id="PRU10141"/>
    </source>
</evidence>
<sequence>MGSDIAITRYPEDPYDRYWWGMTDATWLNLTTTSAIQTENTIAVPMSVLQTAATPTGNNTVLSVATWQDPTANKYMVFLHFADFRSSKLRQLDAYPDANQMLRSYEPPYLSADYVYTPDWFRADGGGYNITLAATANSALPPILNAYETYLLITHETPMTFSPDFDAIMSIKLEYEINKNWMGDPCFPPKFAWDGVKCKNTSGNHLNGPIPDSLCKNNGGQFIFSYGSDGDMCSKTISPTASRSRTKILAISIVAPVLAVALLVLTYLILTVKRKPNNLKNSPDIRTNHLDHLVRDTENRQFTYKELNKFTNNFERLIGRGGFGSVYHGRLEKTTEVAVKIRSEYSRQGLHQFLAEEHLALVYEYMSGGSLSDHLRGKIDVGDTLNWATRLRVVVEAAQGLEYLHKGCNLPIIHRDVKTNNILLGQNLKAKLADFGLSKTYISDMQTHISTDNAAGTPVATGEPPILHDHDHTHIAQYVKNNITSGDISLIADGLLKDSYDVTSMWKVVDTAMLCMADDVTRRPTMSAVVVQLKESLALEEARVNKGIRADQVIDVNVDHVASKIGASTR</sequence>
<feature type="transmembrane region" description="Helical" evidence="8">
    <location>
        <begin position="248"/>
        <end position="270"/>
    </location>
</feature>
<evidence type="ECO:0000259" key="9">
    <source>
        <dbReference type="PROSITE" id="PS50011"/>
    </source>
</evidence>
<keyword evidence="3" id="KW-0808">Transferase</keyword>
<dbReference type="PANTHER" id="PTHR45631">
    <property type="entry name" value="OS07G0107800 PROTEIN-RELATED"/>
    <property type="match status" value="1"/>
</dbReference>
<feature type="domain" description="Protein kinase" evidence="9">
    <location>
        <begin position="312"/>
        <end position="570"/>
    </location>
</feature>
<dbReference type="GO" id="GO:0004674">
    <property type="term" value="F:protein serine/threonine kinase activity"/>
    <property type="evidence" value="ECO:0007669"/>
    <property type="project" value="UniProtKB-KW"/>
</dbReference>
<keyword evidence="11" id="KW-1185">Reference proteome</keyword>
<evidence type="ECO:0000313" key="10">
    <source>
        <dbReference type="EnsemblPlants" id="ORUFI09G07710.1"/>
    </source>
</evidence>
<evidence type="ECO:0000256" key="3">
    <source>
        <dbReference type="ARBA" id="ARBA00022679"/>
    </source>
</evidence>
<keyword evidence="4 7" id="KW-0547">Nucleotide-binding</keyword>
<dbReference type="OMA" id="DERCRHR"/>
<dbReference type="PROSITE" id="PS00107">
    <property type="entry name" value="PROTEIN_KINASE_ATP"/>
    <property type="match status" value="1"/>
</dbReference>
<dbReference type="PROSITE" id="PS00108">
    <property type="entry name" value="PROTEIN_KINASE_ST"/>
    <property type="match status" value="1"/>
</dbReference>
<dbReference type="SMART" id="SM00220">
    <property type="entry name" value="S_TKc"/>
    <property type="match status" value="1"/>
</dbReference>
<evidence type="ECO:0000256" key="8">
    <source>
        <dbReference type="SAM" id="Phobius"/>
    </source>
</evidence>
<evidence type="ECO:0000313" key="11">
    <source>
        <dbReference type="Proteomes" id="UP000008022"/>
    </source>
</evidence>
<evidence type="ECO:0000256" key="2">
    <source>
        <dbReference type="ARBA" id="ARBA00022527"/>
    </source>
</evidence>
<dbReference type="InterPro" id="IPR011009">
    <property type="entry name" value="Kinase-like_dom_sf"/>
</dbReference>
<dbReference type="InterPro" id="IPR000719">
    <property type="entry name" value="Prot_kinase_dom"/>
</dbReference>
<dbReference type="Pfam" id="PF12819">
    <property type="entry name" value="Malectin_like"/>
    <property type="match status" value="1"/>
</dbReference>
<evidence type="ECO:0000256" key="5">
    <source>
        <dbReference type="ARBA" id="ARBA00022777"/>
    </source>
</evidence>
<dbReference type="InterPro" id="IPR024788">
    <property type="entry name" value="Malectin-like_Carb-bd_dom"/>
</dbReference>
<feature type="binding site" evidence="7">
    <location>
        <position position="340"/>
    </location>
    <ligand>
        <name>ATP</name>
        <dbReference type="ChEBI" id="CHEBI:30616"/>
    </ligand>
</feature>
<comment type="subcellular location">
    <subcellularLocation>
        <location evidence="1">Membrane</location>
        <topology evidence="1">Single-pass membrane protein</topology>
    </subcellularLocation>
</comment>
<dbReference type="GO" id="GO:0016020">
    <property type="term" value="C:membrane"/>
    <property type="evidence" value="ECO:0007669"/>
    <property type="project" value="UniProtKB-SubCell"/>
</dbReference>